<dbReference type="Proteomes" id="UP000290567">
    <property type="component" value="Unassembled WGS sequence"/>
</dbReference>
<evidence type="ECO:0000256" key="1">
    <source>
        <dbReference type="ARBA" id="ARBA00022737"/>
    </source>
</evidence>
<name>A0A4P5PGQ9_9ENTE</name>
<comment type="caution">
    <text evidence="3">The sequence shown here is derived from an EMBL/GenBank/DDBJ whole genome shotgun (WGS) entry which is preliminary data.</text>
</comment>
<dbReference type="Gene3D" id="1.10.1790.10">
    <property type="entry name" value="PRD domain"/>
    <property type="match status" value="2"/>
</dbReference>
<dbReference type="SMART" id="SM01061">
    <property type="entry name" value="CAT_RBD"/>
    <property type="match status" value="1"/>
</dbReference>
<evidence type="ECO:0000313" key="3">
    <source>
        <dbReference type="EMBL" id="GCF94842.1"/>
    </source>
</evidence>
<proteinExistence type="predicted"/>
<dbReference type="AlphaFoldDB" id="A0A4P5PGQ9"/>
<organism evidence="3 4">
    <name type="scientific">Enterococcus florum</name>
    <dbReference type="NCBI Taxonomy" id="2480627"/>
    <lineage>
        <taxon>Bacteria</taxon>
        <taxon>Bacillati</taxon>
        <taxon>Bacillota</taxon>
        <taxon>Bacilli</taxon>
        <taxon>Lactobacillales</taxon>
        <taxon>Enterococcaceae</taxon>
        <taxon>Enterococcus</taxon>
    </lineage>
</organism>
<dbReference type="PROSITE" id="PS51372">
    <property type="entry name" value="PRD_2"/>
    <property type="match status" value="2"/>
</dbReference>
<dbReference type="PANTHER" id="PTHR30185:SF15">
    <property type="entry name" value="CRYPTIC BETA-GLUCOSIDE BGL OPERON ANTITERMINATOR"/>
    <property type="match status" value="1"/>
</dbReference>
<gene>
    <name evidence="3" type="primary">bglG1_2</name>
    <name evidence="3" type="ORF">NRIC_27330</name>
</gene>
<dbReference type="EMBL" id="BJCC01000024">
    <property type="protein sequence ID" value="GCF94842.1"/>
    <property type="molecule type" value="Genomic_DNA"/>
</dbReference>
<dbReference type="OrthoDB" id="9813552at2"/>
<evidence type="ECO:0000313" key="4">
    <source>
        <dbReference type="Proteomes" id="UP000290567"/>
    </source>
</evidence>
<dbReference type="Gene3D" id="2.30.24.10">
    <property type="entry name" value="CAT RNA-binding domain"/>
    <property type="match status" value="1"/>
</dbReference>
<dbReference type="PANTHER" id="PTHR30185">
    <property type="entry name" value="CRYPTIC BETA-GLUCOSIDE BGL OPERON ANTITERMINATOR"/>
    <property type="match status" value="1"/>
</dbReference>
<feature type="domain" description="PRD" evidence="2">
    <location>
        <begin position="61"/>
        <end position="166"/>
    </location>
</feature>
<keyword evidence="1" id="KW-0677">Repeat</keyword>
<dbReference type="InterPro" id="IPR036650">
    <property type="entry name" value="CAT_RNA-bd_dom_sf"/>
</dbReference>
<dbReference type="InterPro" id="IPR011608">
    <property type="entry name" value="PRD"/>
</dbReference>
<dbReference type="SUPFAM" id="SSF50151">
    <property type="entry name" value="SacY-like RNA-binding domain"/>
    <property type="match status" value="1"/>
</dbReference>
<dbReference type="Pfam" id="PF00874">
    <property type="entry name" value="PRD"/>
    <property type="match status" value="2"/>
</dbReference>
<dbReference type="GO" id="GO:0006355">
    <property type="term" value="P:regulation of DNA-templated transcription"/>
    <property type="evidence" value="ECO:0007669"/>
    <property type="project" value="InterPro"/>
</dbReference>
<dbReference type="Pfam" id="PF03123">
    <property type="entry name" value="CAT_RBD"/>
    <property type="match status" value="1"/>
</dbReference>
<dbReference type="SUPFAM" id="SSF63520">
    <property type="entry name" value="PTS-regulatory domain, PRD"/>
    <property type="match status" value="2"/>
</dbReference>
<dbReference type="InterPro" id="IPR036634">
    <property type="entry name" value="PRD_sf"/>
</dbReference>
<reference evidence="4" key="1">
    <citation type="submission" date="2019-02" db="EMBL/GenBank/DDBJ databases">
        <title>Draft genome sequence of Enterococcus sp. Gos25-1.</title>
        <authorList>
            <person name="Tanaka N."/>
            <person name="Shiwa Y."/>
            <person name="Fujita N."/>
        </authorList>
    </citation>
    <scope>NUCLEOTIDE SEQUENCE [LARGE SCALE GENOMIC DNA]</scope>
    <source>
        <strain evidence="4">Gos25-1</strain>
    </source>
</reference>
<protein>
    <submittedName>
        <fullName evidence="3">Transcriptional regulator</fullName>
    </submittedName>
</protein>
<dbReference type="InterPro" id="IPR050661">
    <property type="entry name" value="BglG_antiterminators"/>
</dbReference>
<keyword evidence="4" id="KW-1185">Reference proteome</keyword>
<evidence type="ECO:0000259" key="2">
    <source>
        <dbReference type="PROSITE" id="PS51372"/>
    </source>
</evidence>
<dbReference type="RefSeq" id="WP_146623248.1">
    <property type="nucleotide sequence ID" value="NZ_BJCC01000024.1"/>
</dbReference>
<accession>A0A4P5PGQ9</accession>
<dbReference type="GO" id="GO:0003723">
    <property type="term" value="F:RNA binding"/>
    <property type="evidence" value="ECO:0007669"/>
    <property type="project" value="InterPro"/>
</dbReference>
<dbReference type="InterPro" id="IPR004341">
    <property type="entry name" value="CAT_RNA-bd_dom"/>
</dbReference>
<feature type="domain" description="PRD" evidence="2">
    <location>
        <begin position="167"/>
        <end position="277"/>
    </location>
</feature>
<sequence length="277" mass="32260">MLVIKKINNNVAICRDSKQHELIAFGKGIGFPEIPYELEDLSIIRRTYYGVDDNYLNLIHSVPEEIFEVASEVVDLAIAKIDSELSPNIVFTLADHIHFAVERIRKNINISNPLQYEVQHMYETEYEIGMQAIQLMKKRLNVFFPKAEATNLALHLVNAQEKLMTSADQVNSEEILHDITDLISQHFNMYIDKNSFNYARFVSHIQYLLKRKEAKQSIDTLNKKMFESMIEEYPKTYTCVGKISDYLADSIDWTLSQEEELYLMLHVNRLCVREDAE</sequence>